<name>A0A8K0R310_9PLEO</name>
<sequence>MMKCFGLSSADATTARCLTAMFTSLLITSATFLPLFMQFGLAIPIAQAGPVPQSLAPPPLVSGIYPDPEMCTWV</sequence>
<organism evidence="1 2">
    <name type="scientific">Paraphoma chrysanthemicola</name>
    <dbReference type="NCBI Taxonomy" id="798071"/>
    <lineage>
        <taxon>Eukaryota</taxon>
        <taxon>Fungi</taxon>
        <taxon>Dikarya</taxon>
        <taxon>Ascomycota</taxon>
        <taxon>Pezizomycotina</taxon>
        <taxon>Dothideomycetes</taxon>
        <taxon>Pleosporomycetidae</taxon>
        <taxon>Pleosporales</taxon>
        <taxon>Pleosporineae</taxon>
        <taxon>Phaeosphaeriaceae</taxon>
        <taxon>Paraphoma</taxon>
    </lineage>
</organism>
<protein>
    <submittedName>
        <fullName evidence="1">Uncharacterized protein</fullName>
    </submittedName>
</protein>
<keyword evidence="2" id="KW-1185">Reference proteome</keyword>
<gene>
    <name evidence="1" type="ORF">FB567DRAFT_529192</name>
</gene>
<comment type="caution">
    <text evidence="1">The sequence shown here is derived from an EMBL/GenBank/DDBJ whole genome shotgun (WGS) entry which is preliminary data.</text>
</comment>
<accession>A0A8K0R310</accession>
<dbReference type="Proteomes" id="UP000813461">
    <property type="component" value="Unassembled WGS sequence"/>
</dbReference>
<dbReference type="AlphaFoldDB" id="A0A8K0R310"/>
<evidence type="ECO:0000313" key="2">
    <source>
        <dbReference type="Proteomes" id="UP000813461"/>
    </source>
</evidence>
<dbReference type="EMBL" id="JAGMVJ010000012">
    <property type="protein sequence ID" value="KAH7084520.1"/>
    <property type="molecule type" value="Genomic_DNA"/>
</dbReference>
<proteinExistence type="predicted"/>
<evidence type="ECO:0000313" key="1">
    <source>
        <dbReference type="EMBL" id="KAH7084520.1"/>
    </source>
</evidence>
<reference evidence="1" key="1">
    <citation type="journal article" date="2021" name="Nat. Commun.">
        <title>Genetic determinants of endophytism in the Arabidopsis root mycobiome.</title>
        <authorList>
            <person name="Mesny F."/>
            <person name="Miyauchi S."/>
            <person name="Thiergart T."/>
            <person name="Pickel B."/>
            <person name="Atanasova L."/>
            <person name="Karlsson M."/>
            <person name="Huettel B."/>
            <person name="Barry K.W."/>
            <person name="Haridas S."/>
            <person name="Chen C."/>
            <person name="Bauer D."/>
            <person name="Andreopoulos W."/>
            <person name="Pangilinan J."/>
            <person name="LaButti K."/>
            <person name="Riley R."/>
            <person name="Lipzen A."/>
            <person name="Clum A."/>
            <person name="Drula E."/>
            <person name="Henrissat B."/>
            <person name="Kohler A."/>
            <person name="Grigoriev I.V."/>
            <person name="Martin F.M."/>
            <person name="Hacquard S."/>
        </authorList>
    </citation>
    <scope>NUCLEOTIDE SEQUENCE</scope>
    <source>
        <strain evidence="1">MPI-SDFR-AT-0120</strain>
    </source>
</reference>